<protein>
    <submittedName>
        <fullName evidence="1">Uncharacterized protein</fullName>
    </submittedName>
</protein>
<dbReference type="Proteomes" id="UP000479190">
    <property type="component" value="Unassembled WGS sequence"/>
</dbReference>
<sequence>MREVRDLLSRARVAEAVAAEGAAHTGGAGARARVASLNFSCTACALGVWLYARSVYTRVLRRAFIYMYISYTALGLATAARQAHQAAVIPGQTRGFIKLDIKYIIRCRAAEEEEEASMVVVCIRDIIIKSTATATVAAVASTFLYSISLKPASFSLPRLGFEYLPRAARGILSRMRLSCCYRRLPFFFEATGTAYNKKT</sequence>
<dbReference type="EMBL" id="CADCXV010000058">
    <property type="protein sequence ID" value="CAB0028017.1"/>
    <property type="molecule type" value="Genomic_DNA"/>
</dbReference>
<keyword evidence="2" id="KW-1185">Reference proteome</keyword>
<reference evidence="1 2" key="1">
    <citation type="submission" date="2020-02" db="EMBL/GenBank/DDBJ databases">
        <authorList>
            <person name="Ferguson B K."/>
        </authorList>
    </citation>
    <scope>NUCLEOTIDE SEQUENCE [LARGE SCALE GENOMIC DNA]</scope>
</reference>
<evidence type="ECO:0000313" key="1">
    <source>
        <dbReference type="EMBL" id="CAB0028017.1"/>
    </source>
</evidence>
<name>A0A6H5HWF9_9HYME</name>
<proteinExistence type="predicted"/>
<accession>A0A6H5HWF9</accession>
<organism evidence="1 2">
    <name type="scientific">Trichogramma brassicae</name>
    <dbReference type="NCBI Taxonomy" id="86971"/>
    <lineage>
        <taxon>Eukaryota</taxon>
        <taxon>Metazoa</taxon>
        <taxon>Ecdysozoa</taxon>
        <taxon>Arthropoda</taxon>
        <taxon>Hexapoda</taxon>
        <taxon>Insecta</taxon>
        <taxon>Pterygota</taxon>
        <taxon>Neoptera</taxon>
        <taxon>Endopterygota</taxon>
        <taxon>Hymenoptera</taxon>
        <taxon>Apocrita</taxon>
        <taxon>Proctotrupomorpha</taxon>
        <taxon>Chalcidoidea</taxon>
        <taxon>Trichogrammatidae</taxon>
        <taxon>Trichogramma</taxon>
    </lineage>
</organism>
<gene>
    <name evidence="1" type="ORF">TBRA_LOCUS247</name>
</gene>
<dbReference type="AlphaFoldDB" id="A0A6H5HWF9"/>
<evidence type="ECO:0000313" key="2">
    <source>
        <dbReference type="Proteomes" id="UP000479190"/>
    </source>
</evidence>